<dbReference type="Proteomes" id="UP000199427">
    <property type="component" value="Unassembled WGS sequence"/>
</dbReference>
<gene>
    <name evidence="2" type="ORF">SAMN05216362_13510</name>
</gene>
<feature type="transmembrane region" description="Helical" evidence="1">
    <location>
        <begin position="113"/>
        <end position="135"/>
    </location>
</feature>
<keyword evidence="1" id="KW-1133">Transmembrane helix</keyword>
<feature type="transmembrane region" description="Helical" evidence="1">
    <location>
        <begin position="147"/>
        <end position="164"/>
    </location>
</feature>
<evidence type="ECO:0000313" key="3">
    <source>
        <dbReference type="Proteomes" id="UP000199427"/>
    </source>
</evidence>
<dbReference type="EMBL" id="FOES01000035">
    <property type="protein sequence ID" value="SEQ93332.1"/>
    <property type="molecule type" value="Genomic_DNA"/>
</dbReference>
<feature type="transmembrane region" description="Helical" evidence="1">
    <location>
        <begin position="45"/>
        <end position="67"/>
    </location>
</feature>
<reference evidence="2 3" key="1">
    <citation type="submission" date="2016-10" db="EMBL/GenBank/DDBJ databases">
        <authorList>
            <person name="de Groot N.N."/>
        </authorList>
    </citation>
    <scope>NUCLEOTIDE SEQUENCE [LARGE SCALE GENOMIC DNA]</scope>
    <source>
        <strain evidence="2 3">DSM 21633</strain>
    </source>
</reference>
<accession>A0A1H9K2J2</accession>
<evidence type="ECO:0000256" key="1">
    <source>
        <dbReference type="SAM" id="Phobius"/>
    </source>
</evidence>
<keyword evidence="1" id="KW-0812">Transmembrane</keyword>
<proteinExistence type="predicted"/>
<dbReference type="STRING" id="571933.SAMN05216362_13510"/>
<feature type="transmembrane region" description="Helical" evidence="1">
    <location>
        <begin position="87"/>
        <end position="107"/>
    </location>
</feature>
<dbReference type="OrthoDB" id="2427708at2"/>
<dbReference type="AlphaFoldDB" id="A0A1H9K2J2"/>
<name>A0A1H9K2J2_9BACI</name>
<keyword evidence="3" id="KW-1185">Reference proteome</keyword>
<keyword evidence="1" id="KW-0472">Membrane</keyword>
<organism evidence="2 3">
    <name type="scientific">Piscibacillus halophilus</name>
    <dbReference type="NCBI Taxonomy" id="571933"/>
    <lineage>
        <taxon>Bacteria</taxon>
        <taxon>Bacillati</taxon>
        <taxon>Bacillota</taxon>
        <taxon>Bacilli</taxon>
        <taxon>Bacillales</taxon>
        <taxon>Bacillaceae</taxon>
        <taxon>Piscibacillus</taxon>
    </lineage>
</organism>
<protein>
    <submittedName>
        <fullName evidence="2">Uncharacterized protein</fullName>
    </submittedName>
</protein>
<feature type="transmembrane region" description="Helical" evidence="1">
    <location>
        <begin position="7"/>
        <end position="25"/>
    </location>
</feature>
<evidence type="ECO:0000313" key="2">
    <source>
        <dbReference type="EMBL" id="SEQ93332.1"/>
    </source>
</evidence>
<sequence length="165" mass="19405">MLYFSRWTFYQSLIIIALIILAFIVDQFSQDIAIPVSSSEDETITPMLMTLLFISIVVGLCSLWMYFQTKKSSTFLQHQFWDKMPGIITVIFSVTLIIFLTLFMLTPLQDQRWFMYVMIYYFLYMINLLVLSVIHVSKKELPNPNKILYSGITTVFALFVIIFFI</sequence>
<dbReference type="RefSeq" id="WP_091774844.1">
    <property type="nucleotide sequence ID" value="NZ_FOES01000035.1"/>
</dbReference>